<dbReference type="OrthoDB" id="3176072at2"/>
<reference evidence="2 3" key="1">
    <citation type="submission" date="2011-04" db="EMBL/GenBank/DDBJ databases">
        <authorList>
            <person name="Muzny D."/>
            <person name="Qin X."/>
            <person name="Deng J."/>
            <person name="Jiang H."/>
            <person name="Liu Y."/>
            <person name="Qu J."/>
            <person name="Song X.-Z."/>
            <person name="Zhang L."/>
            <person name="Thornton R."/>
            <person name="Coyle M."/>
            <person name="Francisco L."/>
            <person name="Jackson L."/>
            <person name="Javaid M."/>
            <person name="Korchina V."/>
            <person name="Kovar C."/>
            <person name="Mata R."/>
            <person name="Mathew T."/>
            <person name="Ngo R."/>
            <person name="Nguyen L."/>
            <person name="Nguyen N."/>
            <person name="Okwuonu G."/>
            <person name="Ongeri F."/>
            <person name="Pham C."/>
            <person name="Simmons D."/>
            <person name="Wilczek-Boney K."/>
            <person name="Hale W."/>
            <person name="Jakkamsetti A."/>
            <person name="Pham P."/>
            <person name="Ruth R."/>
            <person name="San Lucas F."/>
            <person name="Warren J."/>
            <person name="Zhang J."/>
            <person name="Zhao Z."/>
            <person name="Zhou C."/>
            <person name="Zhu D."/>
            <person name="Lee S."/>
            <person name="Bess C."/>
            <person name="Blankenburg K."/>
            <person name="Forbes L."/>
            <person name="Fu Q."/>
            <person name="Gubbala S."/>
            <person name="Hirani K."/>
            <person name="Jayaseelan J.C."/>
            <person name="Lara F."/>
            <person name="Munidasa M."/>
            <person name="Palculict T."/>
            <person name="Patil S."/>
            <person name="Pu L.-L."/>
            <person name="Saada N."/>
            <person name="Tang L."/>
            <person name="Weissenberger G."/>
            <person name="Zhu Y."/>
            <person name="Hemphill L."/>
            <person name="Shang Y."/>
            <person name="Youmans B."/>
            <person name="Ayvaz T."/>
            <person name="Ross M."/>
            <person name="Santibanez J."/>
            <person name="Aqrawi P."/>
            <person name="Gross S."/>
            <person name="Joshi V."/>
            <person name="Fowler G."/>
            <person name="Nazareth L."/>
            <person name="Reid J."/>
            <person name="Worley K."/>
            <person name="Petrosino J."/>
            <person name="Highlander S."/>
            <person name="Gibbs R."/>
        </authorList>
    </citation>
    <scope>NUCLEOTIDE SEQUENCE [LARGE SCALE GENOMIC DNA]</scope>
    <source>
        <strain evidence="2 3">2681</strain>
    </source>
</reference>
<organism evidence="2 3">
    <name type="scientific">Sporosarcina newyorkensis 2681</name>
    <dbReference type="NCBI Taxonomy" id="1027292"/>
    <lineage>
        <taxon>Bacteria</taxon>
        <taxon>Bacillati</taxon>
        <taxon>Bacillota</taxon>
        <taxon>Bacilli</taxon>
        <taxon>Bacillales</taxon>
        <taxon>Caryophanaceae</taxon>
        <taxon>Sporosarcina</taxon>
    </lineage>
</organism>
<protein>
    <submittedName>
        <fullName evidence="2">Phi11 family holin</fullName>
    </submittedName>
</protein>
<feature type="transmembrane region" description="Helical" evidence="1">
    <location>
        <begin position="48"/>
        <end position="68"/>
    </location>
</feature>
<dbReference type="EMBL" id="AFPZ01000104">
    <property type="protein sequence ID" value="EGQ21298.1"/>
    <property type="molecule type" value="Genomic_DNA"/>
</dbReference>
<dbReference type="RefSeq" id="WP_009498026.1">
    <property type="nucleotide sequence ID" value="NZ_GL982998.1"/>
</dbReference>
<dbReference type="InterPro" id="IPR006485">
    <property type="entry name" value="Phage-like_holin"/>
</dbReference>
<dbReference type="AlphaFoldDB" id="F9DX04"/>
<evidence type="ECO:0000313" key="3">
    <source>
        <dbReference type="Proteomes" id="UP000005316"/>
    </source>
</evidence>
<gene>
    <name evidence="2" type="primary">hol</name>
    <name evidence="2" type="ORF">HMPREF9372_3335</name>
</gene>
<accession>F9DX04</accession>
<keyword evidence="1" id="KW-0472">Membrane</keyword>
<dbReference type="eggNOG" id="COG5546">
    <property type="taxonomic scope" value="Bacteria"/>
</dbReference>
<dbReference type="NCBIfam" id="TIGR01598">
    <property type="entry name" value="holin_phiLC3"/>
    <property type="match status" value="1"/>
</dbReference>
<keyword evidence="1" id="KW-0812">Transmembrane</keyword>
<sequence length="88" mass="9978">MKINWKVRAKNKFFWLALVPAFLLVAQIVTSWFGYTLAADLIGEEATKFINALFALLVIIGVVVDPTTDGVEDSKQAMRYEKPKKEMK</sequence>
<evidence type="ECO:0000256" key="1">
    <source>
        <dbReference type="SAM" id="Phobius"/>
    </source>
</evidence>
<evidence type="ECO:0000313" key="2">
    <source>
        <dbReference type="EMBL" id="EGQ21298.1"/>
    </source>
</evidence>
<dbReference type="HOGENOM" id="CLU_170163_1_0_9"/>
<dbReference type="Proteomes" id="UP000005316">
    <property type="component" value="Unassembled WGS sequence"/>
</dbReference>
<proteinExistence type="predicted"/>
<keyword evidence="1" id="KW-1133">Transmembrane helix</keyword>
<name>F9DX04_9BACL</name>
<comment type="caution">
    <text evidence="2">The sequence shown here is derived from an EMBL/GenBank/DDBJ whole genome shotgun (WGS) entry which is preliminary data.</text>
</comment>
<dbReference type="Pfam" id="PF04531">
    <property type="entry name" value="Phage_holin_1"/>
    <property type="match status" value="1"/>
</dbReference>